<accession>A0A0E4BN42</accession>
<dbReference type="AlphaFoldDB" id="A0A0E4BN42"/>
<organism evidence="1 2">
    <name type="scientific">Bradyrhizobium diazoefficiens</name>
    <dbReference type="NCBI Taxonomy" id="1355477"/>
    <lineage>
        <taxon>Bacteria</taxon>
        <taxon>Pseudomonadati</taxon>
        <taxon>Pseudomonadota</taxon>
        <taxon>Alphaproteobacteria</taxon>
        <taxon>Hyphomicrobiales</taxon>
        <taxon>Nitrobacteraceae</taxon>
        <taxon>Bradyrhizobium</taxon>
    </lineage>
</organism>
<dbReference type="Proteomes" id="UP000063308">
    <property type="component" value="Chromosome"/>
</dbReference>
<protein>
    <submittedName>
        <fullName evidence="1">Uncharacterized protein</fullName>
    </submittedName>
</protein>
<proteinExistence type="predicted"/>
<dbReference type="EMBL" id="AP014685">
    <property type="protein sequence ID" value="BAR55732.1"/>
    <property type="molecule type" value="Genomic_DNA"/>
</dbReference>
<evidence type="ECO:0000313" key="2">
    <source>
        <dbReference type="Proteomes" id="UP000063308"/>
    </source>
</evidence>
<evidence type="ECO:0000313" key="1">
    <source>
        <dbReference type="EMBL" id="BAR55732.1"/>
    </source>
</evidence>
<gene>
    <name evidence="1" type="ORF">NK6_2551</name>
</gene>
<reference evidence="1 2" key="1">
    <citation type="submission" date="2014-11" db="EMBL/GenBank/DDBJ databases">
        <title>Symbiosis island explosion on the genome of extra-slow-growing strains of soybean bradyrhizobia with massive insertion sequences.</title>
        <authorList>
            <person name="Iida T."/>
            <person name="Minamisawa K."/>
        </authorList>
    </citation>
    <scope>NUCLEOTIDE SEQUENCE [LARGE SCALE GENOMIC DNA]</scope>
    <source>
        <strain evidence="1 2">NK6</strain>
    </source>
</reference>
<sequence length="44" mass="5006">MNVHHVFDLWTHEWRSSGSYAGGSLMGFEIKPRSYAFSTPCVSE</sequence>
<name>A0A0E4BN42_9BRAD</name>